<evidence type="ECO:0000256" key="2">
    <source>
        <dbReference type="ARBA" id="ARBA00023002"/>
    </source>
</evidence>
<comment type="similarity">
    <text evidence="4">Belongs to the D-isomer specific 2-hydroxyacid dehydrogenase family.</text>
</comment>
<accession>A0A317CEP3</accession>
<keyword evidence="8" id="KW-1185">Reference proteome</keyword>
<dbReference type="GO" id="GO:0051287">
    <property type="term" value="F:NAD binding"/>
    <property type="evidence" value="ECO:0007669"/>
    <property type="project" value="InterPro"/>
</dbReference>
<dbReference type="GO" id="GO:0016618">
    <property type="term" value="F:hydroxypyruvate reductase [NAD(P)H] activity"/>
    <property type="evidence" value="ECO:0007669"/>
    <property type="project" value="TreeGrafter"/>
</dbReference>
<feature type="domain" description="D-isomer specific 2-hydroxyacid dehydrogenase NAD-binding" evidence="6">
    <location>
        <begin position="109"/>
        <end position="283"/>
    </location>
</feature>
<protein>
    <submittedName>
        <fullName evidence="7">Hydroxyacid dehydrogenase</fullName>
    </submittedName>
</protein>
<evidence type="ECO:0000313" key="8">
    <source>
        <dbReference type="Proteomes" id="UP000245539"/>
    </source>
</evidence>
<dbReference type="CDD" id="cd12156">
    <property type="entry name" value="HPPR"/>
    <property type="match status" value="1"/>
</dbReference>
<dbReference type="GO" id="GO:0005829">
    <property type="term" value="C:cytosol"/>
    <property type="evidence" value="ECO:0007669"/>
    <property type="project" value="TreeGrafter"/>
</dbReference>
<evidence type="ECO:0000256" key="1">
    <source>
        <dbReference type="ARBA" id="ARBA00022857"/>
    </source>
</evidence>
<dbReference type="Gene3D" id="3.40.50.720">
    <property type="entry name" value="NAD(P)-binding Rossmann-like Domain"/>
    <property type="match status" value="2"/>
</dbReference>
<evidence type="ECO:0000256" key="3">
    <source>
        <dbReference type="ARBA" id="ARBA00023027"/>
    </source>
</evidence>
<dbReference type="PANTHER" id="PTHR10996">
    <property type="entry name" value="2-HYDROXYACID DEHYDROGENASE-RELATED"/>
    <property type="match status" value="1"/>
</dbReference>
<dbReference type="EMBL" id="QGKM01000030">
    <property type="protein sequence ID" value="PWQ96877.1"/>
    <property type="molecule type" value="Genomic_DNA"/>
</dbReference>
<name>A0A317CEP3_9GAMM</name>
<keyword evidence="2 4" id="KW-0560">Oxidoreductase</keyword>
<dbReference type="GO" id="GO:0030267">
    <property type="term" value="F:glyoxylate reductase (NADPH) activity"/>
    <property type="evidence" value="ECO:0007669"/>
    <property type="project" value="TreeGrafter"/>
</dbReference>
<evidence type="ECO:0000313" key="7">
    <source>
        <dbReference type="EMBL" id="PWQ96877.1"/>
    </source>
</evidence>
<dbReference type="InterPro" id="IPR006139">
    <property type="entry name" value="D-isomer_2_OHA_DH_cat_dom"/>
</dbReference>
<dbReference type="SUPFAM" id="SSF51735">
    <property type="entry name" value="NAD(P)-binding Rossmann-fold domains"/>
    <property type="match status" value="1"/>
</dbReference>
<evidence type="ECO:0000259" key="5">
    <source>
        <dbReference type="Pfam" id="PF00389"/>
    </source>
</evidence>
<dbReference type="InterPro" id="IPR050223">
    <property type="entry name" value="D-isomer_2-hydroxyacid_DH"/>
</dbReference>
<evidence type="ECO:0000256" key="4">
    <source>
        <dbReference type="RuleBase" id="RU003719"/>
    </source>
</evidence>
<dbReference type="InterPro" id="IPR006140">
    <property type="entry name" value="D-isomer_DH_NAD-bd"/>
</dbReference>
<evidence type="ECO:0000259" key="6">
    <source>
        <dbReference type="Pfam" id="PF02826"/>
    </source>
</evidence>
<dbReference type="AlphaFoldDB" id="A0A317CEP3"/>
<feature type="domain" description="D-isomer specific 2-hydroxyacid dehydrogenase catalytic" evidence="5">
    <location>
        <begin position="13"/>
        <end position="315"/>
    </location>
</feature>
<dbReference type="RefSeq" id="WP_109837848.1">
    <property type="nucleotide sequence ID" value="NZ_QGKM01000030.1"/>
</dbReference>
<dbReference type="FunFam" id="3.40.50.720:FF:000213">
    <property type="entry name" value="Putative 2-hydroxyacid dehydrogenase"/>
    <property type="match status" value="1"/>
</dbReference>
<dbReference type="InterPro" id="IPR036291">
    <property type="entry name" value="NAD(P)-bd_dom_sf"/>
</dbReference>
<dbReference type="OrthoDB" id="9805416at2"/>
<dbReference type="Proteomes" id="UP000245539">
    <property type="component" value="Unassembled WGS sequence"/>
</dbReference>
<dbReference type="SUPFAM" id="SSF52283">
    <property type="entry name" value="Formate/glycerate dehydrogenase catalytic domain-like"/>
    <property type="match status" value="1"/>
</dbReference>
<sequence length="315" mass="34192">MNKPEILQLGAYSERDEALLNEHFVMHRFFEVDDKEAFLKQHAANIKAIGTRGDLRVEGELIDALPALEMIAVYGVGYDGVDMDRVIARDLRMSNTPDVLTGDVADYAVAMMLAQSRAIVGASDWVRSGNWGNTGGYGLTSRVHGKRVGVLGLGRIGFEIAKRLAAFDMEINYSSRSAKPEAADWNFIADPVALAEASDFLFVALAANAETRHIVSKEVIEAMGSTGMIINISRAANIDEEALLDALESGALGSAALDVFEGEPVINERFFALDNVLLQPHQGSGTVETREAMGDLVRNNLLAHFEGRDLLTPVN</sequence>
<dbReference type="PANTHER" id="PTHR10996:SF178">
    <property type="entry name" value="2-HYDROXYACID DEHYDROGENASE YGL185C-RELATED"/>
    <property type="match status" value="1"/>
</dbReference>
<reference evidence="7 8" key="1">
    <citation type="submission" date="2018-05" db="EMBL/GenBank/DDBJ databases">
        <title>Leucothrix arctica sp. nov., isolated from Arctic seawater.</title>
        <authorList>
            <person name="Choi A."/>
            <person name="Baek K."/>
        </authorList>
    </citation>
    <scope>NUCLEOTIDE SEQUENCE [LARGE SCALE GENOMIC DNA]</scope>
    <source>
        <strain evidence="7 8">JCM 18388</strain>
    </source>
</reference>
<proteinExistence type="inferred from homology"/>
<gene>
    <name evidence="7" type="ORF">DKW60_11755</name>
</gene>
<organism evidence="7 8">
    <name type="scientific">Leucothrix pacifica</name>
    <dbReference type="NCBI Taxonomy" id="1247513"/>
    <lineage>
        <taxon>Bacteria</taxon>
        <taxon>Pseudomonadati</taxon>
        <taxon>Pseudomonadota</taxon>
        <taxon>Gammaproteobacteria</taxon>
        <taxon>Thiotrichales</taxon>
        <taxon>Thiotrichaceae</taxon>
        <taxon>Leucothrix</taxon>
    </lineage>
</organism>
<keyword evidence="1" id="KW-0521">NADP</keyword>
<dbReference type="Pfam" id="PF00389">
    <property type="entry name" value="2-Hacid_dh"/>
    <property type="match status" value="1"/>
</dbReference>
<comment type="caution">
    <text evidence="7">The sequence shown here is derived from an EMBL/GenBank/DDBJ whole genome shotgun (WGS) entry which is preliminary data.</text>
</comment>
<dbReference type="Pfam" id="PF02826">
    <property type="entry name" value="2-Hacid_dh_C"/>
    <property type="match status" value="1"/>
</dbReference>
<keyword evidence="3" id="KW-0520">NAD</keyword>